<evidence type="ECO:0000256" key="7">
    <source>
        <dbReference type="SAM" id="SignalP"/>
    </source>
</evidence>
<evidence type="ECO:0000256" key="6">
    <source>
        <dbReference type="SAM" id="Phobius"/>
    </source>
</evidence>
<dbReference type="InterPro" id="IPR000276">
    <property type="entry name" value="GPCR_Rhodpsn"/>
</dbReference>
<feature type="transmembrane region" description="Helical" evidence="6">
    <location>
        <begin position="315"/>
        <end position="338"/>
    </location>
</feature>
<dbReference type="OrthoDB" id="6494369at2759"/>
<keyword evidence="4 6" id="KW-1133">Transmembrane helix</keyword>
<dbReference type="PROSITE" id="PS50262">
    <property type="entry name" value="G_PROTEIN_RECEP_F1_2"/>
    <property type="match status" value="1"/>
</dbReference>
<dbReference type="GO" id="GO:0005739">
    <property type="term" value="C:mitochondrion"/>
    <property type="evidence" value="ECO:0007669"/>
    <property type="project" value="TreeGrafter"/>
</dbReference>
<comment type="similarity">
    <text evidence="2">Belongs to the RutC family.</text>
</comment>
<keyword evidence="7" id="KW-0732">Signal</keyword>
<comment type="subcellular location">
    <subcellularLocation>
        <location evidence="1">Membrane</location>
    </subcellularLocation>
</comment>
<accession>A0A815DSP6</accession>
<dbReference type="GO" id="GO:0016020">
    <property type="term" value="C:membrane"/>
    <property type="evidence" value="ECO:0007669"/>
    <property type="project" value="UniProtKB-SubCell"/>
</dbReference>
<dbReference type="GO" id="GO:0005829">
    <property type="term" value="C:cytosol"/>
    <property type="evidence" value="ECO:0007669"/>
    <property type="project" value="TreeGrafter"/>
</dbReference>
<protein>
    <recommendedName>
        <fullName evidence="8">G-protein coupled receptors family 1 profile domain-containing protein</fullName>
    </recommendedName>
</protein>
<dbReference type="InterPro" id="IPR017452">
    <property type="entry name" value="GPCR_Rhodpsn_7TM"/>
</dbReference>
<evidence type="ECO:0000256" key="4">
    <source>
        <dbReference type="ARBA" id="ARBA00022989"/>
    </source>
</evidence>
<dbReference type="InterPro" id="IPR006056">
    <property type="entry name" value="RidA"/>
</dbReference>
<dbReference type="InterPro" id="IPR035959">
    <property type="entry name" value="RutC-like_sf"/>
</dbReference>
<sequence>MKLVPIVLLILAGAIANTVTAEKSSESAIGETSHQFDLHKKIISISNVPIASTSPYNLAIQFGQILYLSGQLGRNLTTGQLISDDTQNQTYQALHNIQDLLHAAGSDITKLLQCRVYLTDINDYQVMNQVYAAFFSSTELYPARATVAVTALASNAKVEIECTAFTTRSTSSCCLNIILLSRRHFRTISCCIYFIVSSIAMLVVLPMGVGTYVYALWHDNPYTTNQAFCKLRTYALQSMTMIYRWCIVAACVDRCISISTNARLRNFASVRIAQRVTLLIVVVWLTLPIQVLALIDLRNDRCGVLYNVGLSLYFSFYTITTGSILPVSIMIICAVLISRSLEMRRQHRRQLAVNQYDRLDRKRDRQAFVMLLFQAIVFLITQTPLMLLFFCNAATIHITNKSANQVAIERFTVFMVDMILYLFPTISFYLYTMASRQFRREFIELFRSAIKPRRQNNTNQVNPVLNEIL</sequence>
<reference evidence="9" key="1">
    <citation type="submission" date="2021-02" db="EMBL/GenBank/DDBJ databases">
        <authorList>
            <person name="Nowell W R."/>
        </authorList>
    </citation>
    <scope>NUCLEOTIDE SEQUENCE</scope>
</reference>
<feature type="transmembrane region" description="Helical" evidence="6">
    <location>
        <begin position="276"/>
        <end position="295"/>
    </location>
</feature>
<dbReference type="SUPFAM" id="SSF55298">
    <property type="entry name" value="YjgF-like"/>
    <property type="match status" value="1"/>
</dbReference>
<dbReference type="GO" id="GO:0019239">
    <property type="term" value="F:deaminase activity"/>
    <property type="evidence" value="ECO:0007669"/>
    <property type="project" value="TreeGrafter"/>
</dbReference>
<evidence type="ECO:0000256" key="3">
    <source>
        <dbReference type="ARBA" id="ARBA00022692"/>
    </source>
</evidence>
<organism evidence="9 10">
    <name type="scientific">Adineta ricciae</name>
    <name type="common">Rotifer</name>
    <dbReference type="NCBI Taxonomy" id="249248"/>
    <lineage>
        <taxon>Eukaryota</taxon>
        <taxon>Metazoa</taxon>
        <taxon>Spiralia</taxon>
        <taxon>Gnathifera</taxon>
        <taxon>Rotifera</taxon>
        <taxon>Eurotatoria</taxon>
        <taxon>Bdelloidea</taxon>
        <taxon>Adinetida</taxon>
        <taxon>Adinetidae</taxon>
        <taxon>Adineta</taxon>
    </lineage>
</organism>
<proteinExistence type="inferred from homology"/>
<feature type="transmembrane region" description="Helical" evidence="6">
    <location>
        <begin position="368"/>
        <end position="390"/>
    </location>
</feature>
<dbReference type="CDD" id="cd00448">
    <property type="entry name" value="YjgF_YER057c_UK114_family"/>
    <property type="match status" value="1"/>
</dbReference>
<dbReference type="Pfam" id="PF00001">
    <property type="entry name" value="7tm_1"/>
    <property type="match status" value="1"/>
</dbReference>
<evidence type="ECO:0000256" key="2">
    <source>
        <dbReference type="ARBA" id="ARBA00010552"/>
    </source>
</evidence>
<gene>
    <name evidence="9" type="ORF">EDS130_LOCUS30668</name>
</gene>
<evidence type="ECO:0000256" key="1">
    <source>
        <dbReference type="ARBA" id="ARBA00004370"/>
    </source>
</evidence>
<dbReference type="Pfam" id="PF01042">
    <property type="entry name" value="Ribonuc_L-PSP"/>
    <property type="match status" value="1"/>
</dbReference>
<dbReference type="EMBL" id="CAJNOJ010000217">
    <property type="protein sequence ID" value="CAF1302159.1"/>
    <property type="molecule type" value="Genomic_DNA"/>
</dbReference>
<dbReference type="SUPFAM" id="SSF81321">
    <property type="entry name" value="Family A G protein-coupled receptor-like"/>
    <property type="match status" value="1"/>
</dbReference>
<dbReference type="AlphaFoldDB" id="A0A815DSP6"/>
<dbReference type="Gene3D" id="1.20.1070.10">
    <property type="entry name" value="Rhodopsin 7-helix transmembrane proteins"/>
    <property type="match status" value="1"/>
</dbReference>
<dbReference type="Proteomes" id="UP000663852">
    <property type="component" value="Unassembled WGS sequence"/>
</dbReference>
<comment type="caution">
    <text evidence="9">The sequence shown here is derived from an EMBL/GenBank/DDBJ whole genome shotgun (WGS) entry which is preliminary data.</text>
</comment>
<dbReference type="NCBIfam" id="TIGR00004">
    <property type="entry name" value="Rid family detoxifying hydrolase"/>
    <property type="match status" value="1"/>
</dbReference>
<evidence type="ECO:0000313" key="10">
    <source>
        <dbReference type="Proteomes" id="UP000663852"/>
    </source>
</evidence>
<keyword evidence="5 6" id="KW-0472">Membrane</keyword>
<evidence type="ECO:0000313" key="9">
    <source>
        <dbReference type="EMBL" id="CAF1302159.1"/>
    </source>
</evidence>
<feature type="domain" description="G-protein coupled receptors family 1 profile" evidence="8">
    <location>
        <begin position="172"/>
        <end position="431"/>
    </location>
</feature>
<feature type="signal peptide" evidence="7">
    <location>
        <begin position="1"/>
        <end position="21"/>
    </location>
</feature>
<evidence type="ECO:0000256" key="5">
    <source>
        <dbReference type="ARBA" id="ARBA00023136"/>
    </source>
</evidence>
<dbReference type="InterPro" id="IPR006175">
    <property type="entry name" value="YjgF/YER057c/UK114"/>
</dbReference>
<dbReference type="PANTHER" id="PTHR11803">
    <property type="entry name" value="2-IMINOBUTANOATE/2-IMINOPROPANOATE DEAMINASE RIDA"/>
    <property type="match status" value="1"/>
</dbReference>
<name>A0A815DSP6_ADIRI</name>
<dbReference type="PANTHER" id="PTHR11803:SF39">
    <property type="entry name" value="2-IMINOBUTANOATE_2-IMINOPROPANOATE DEAMINASE"/>
    <property type="match status" value="1"/>
</dbReference>
<dbReference type="Gene3D" id="3.30.1330.40">
    <property type="entry name" value="RutC-like"/>
    <property type="match status" value="1"/>
</dbReference>
<feature type="transmembrane region" description="Helical" evidence="6">
    <location>
        <begin position="410"/>
        <end position="431"/>
    </location>
</feature>
<evidence type="ECO:0000259" key="8">
    <source>
        <dbReference type="PROSITE" id="PS50262"/>
    </source>
</evidence>
<feature type="transmembrane region" description="Helical" evidence="6">
    <location>
        <begin position="192"/>
        <end position="217"/>
    </location>
</feature>
<keyword evidence="3 6" id="KW-0812">Transmembrane</keyword>
<dbReference type="FunFam" id="3.30.1330.40:FF:000001">
    <property type="entry name" value="L-PSP family endoribonuclease"/>
    <property type="match status" value="1"/>
</dbReference>
<dbReference type="GO" id="GO:0004930">
    <property type="term" value="F:G protein-coupled receptor activity"/>
    <property type="evidence" value="ECO:0007669"/>
    <property type="project" value="InterPro"/>
</dbReference>
<feature type="chain" id="PRO_5032781293" description="G-protein coupled receptors family 1 profile domain-containing protein" evidence="7">
    <location>
        <begin position="22"/>
        <end position="469"/>
    </location>
</feature>